<reference evidence="1 2" key="1">
    <citation type="journal article" date="2012" name="Science">
        <title>The Paleozoic origin of enzymatic lignin decomposition reconstructed from 31 fungal genomes.</title>
        <authorList>
            <person name="Floudas D."/>
            <person name="Binder M."/>
            <person name="Riley R."/>
            <person name="Barry K."/>
            <person name="Blanchette R.A."/>
            <person name="Henrissat B."/>
            <person name="Martinez A.T."/>
            <person name="Otillar R."/>
            <person name="Spatafora J.W."/>
            <person name="Yadav J.S."/>
            <person name="Aerts A."/>
            <person name="Benoit I."/>
            <person name="Boyd A."/>
            <person name="Carlson A."/>
            <person name="Copeland A."/>
            <person name="Coutinho P.M."/>
            <person name="de Vries R.P."/>
            <person name="Ferreira P."/>
            <person name="Findley K."/>
            <person name="Foster B."/>
            <person name="Gaskell J."/>
            <person name="Glotzer D."/>
            <person name="Gorecki P."/>
            <person name="Heitman J."/>
            <person name="Hesse C."/>
            <person name="Hori C."/>
            <person name="Igarashi K."/>
            <person name="Jurgens J.A."/>
            <person name="Kallen N."/>
            <person name="Kersten P."/>
            <person name="Kohler A."/>
            <person name="Kuees U."/>
            <person name="Kumar T.K.A."/>
            <person name="Kuo A."/>
            <person name="LaButti K."/>
            <person name="Larrondo L.F."/>
            <person name="Lindquist E."/>
            <person name="Ling A."/>
            <person name="Lombard V."/>
            <person name="Lucas S."/>
            <person name="Lundell T."/>
            <person name="Martin R."/>
            <person name="McLaughlin D.J."/>
            <person name="Morgenstern I."/>
            <person name="Morin E."/>
            <person name="Murat C."/>
            <person name="Nagy L.G."/>
            <person name="Nolan M."/>
            <person name="Ohm R.A."/>
            <person name="Patyshakuliyeva A."/>
            <person name="Rokas A."/>
            <person name="Ruiz-Duenas F.J."/>
            <person name="Sabat G."/>
            <person name="Salamov A."/>
            <person name="Samejima M."/>
            <person name="Schmutz J."/>
            <person name="Slot J.C."/>
            <person name="St John F."/>
            <person name="Stenlid J."/>
            <person name="Sun H."/>
            <person name="Sun S."/>
            <person name="Syed K."/>
            <person name="Tsang A."/>
            <person name="Wiebenga A."/>
            <person name="Young D."/>
            <person name="Pisabarro A."/>
            <person name="Eastwood D.C."/>
            <person name="Martin F."/>
            <person name="Cullen D."/>
            <person name="Grigoriev I.V."/>
            <person name="Hibbett D.S."/>
        </authorList>
    </citation>
    <scope>NUCLEOTIDE SEQUENCE [LARGE SCALE GENOMIC DNA]</scope>
    <source>
        <strain evidence="1 2">ATCC 11539</strain>
    </source>
</reference>
<dbReference type="EMBL" id="KB469301">
    <property type="protein sequence ID" value="EPQ55857.1"/>
    <property type="molecule type" value="Genomic_DNA"/>
</dbReference>
<evidence type="ECO:0000313" key="1">
    <source>
        <dbReference type="EMBL" id="EPQ55857.1"/>
    </source>
</evidence>
<protein>
    <submittedName>
        <fullName evidence="1">Uncharacterized protein</fullName>
    </submittedName>
</protein>
<organism evidence="1 2">
    <name type="scientific">Gloeophyllum trabeum (strain ATCC 11539 / FP-39264 / Madison 617)</name>
    <name type="common">Brown rot fungus</name>
    <dbReference type="NCBI Taxonomy" id="670483"/>
    <lineage>
        <taxon>Eukaryota</taxon>
        <taxon>Fungi</taxon>
        <taxon>Dikarya</taxon>
        <taxon>Basidiomycota</taxon>
        <taxon>Agaricomycotina</taxon>
        <taxon>Agaricomycetes</taxon>
        <taxon>Gloeophyllales</taxon>
        <taxon>Gloeophyllaceae</taxon>
        <taxon>Gloeophyllum</taxon>
    </lineage>
</organism>
<name>S7Q8K3_GLOTA</name>
<keyword evidence="2" id="KW-1185">Reference proteome</keyword>
<evidence type="ECO:0000313" key="2">
    <source>
        <dbReference type="Proteomes" id="UP000030669"/>
    </source>
</evidence>
<dbReference type="OrthoDB" id="3252873at2759"/>
<accession>S7Q8K3</accession>
<dbReference type="KEGG" id="gtr:GLOTRDRAFT_93400"/>
<dbReference type="Proteomes" id="UP000030669">
    <property type="component" value="Unassembled WGS sequence"/>
</dbReference>
<dbReference type="GeneID" id="19309490"/>
<sequence>MFPPQIYCVSHTVPDGVDPYSGSPAKALRSLYMHPFIVTVDITGAATHLWSVASGEMVHVVTLEPSLPADTAAVGSVVAQISSSFLLLVAVTRFSIDEDTQDMWSVLRLYHLETGAMVQDICLPRVVSFKQHSDLVAAMVRRPDSTAEIVLYRLVLQRLEEVKQWSCNDHGVAFTLSMLQIHDDDALLAARSTSSSEPLALTLFSSGDGPITTMLPPPDQRADCWEVQQSQSIPGSRVALSVWEADSGNDWQFAEHTIHVLQIPSLCMDWSTHLPFEPGSISCHPSLGVMVAVSAPEREGAEVFVHVAFLNLENGAVIREESIFCGGERPVVVGCSSTGLLVMVTYRGSIVIEPLEDILQKGFQVREGKALECNVPVDPTAFYGGDMERILDEDIPPESCWVHSAYIAPDACRLVHIVPDGVDVTVYEGPGSAFKALRSTYTHRYLVTVDIAGLTSHLWSVGAEGPVQMATMTPSLPGNLTRNGNMVGRMDSAPVLVVGASRFDLDMDEEDEWSVLRLYDLETGKLAQDVQLPRMKDWMHQGDYMAVTIRSCSDDTYQVVVLLRLICGTLREVSRFRTAPEPENFLLRAVDDETILMGLSIDYALSDNNDLTLTMRSPGSALNSIVLSAIGGPSDWLRIEAVEDLPLNPG</sequence>
<proteinExistence type="predicted"/>
<dbReference type="HOGENOM" id="CLU_421533_0_0_1"/>
<dbReference type="RefSeq" id="XP_007865884.1">
    <property type="nucleotide sequence ID" value="XM_007867693.1"/>
</dbReference>
<dbReference type="SUPFAM" id="SSF69322">
    <property type="entry name" value="Tricorn protease domain 2"/>
    <property type="match status" value="1"/>
</dbReference>
<dbReference type="AlphaFoldDB" id="S7Q8K3"/>
<gene>
    <name evidence="1" type="ORF">GLOTRDRAFT_93400</name>
</gene>